<feature type="domain" description="Transcription elongation factor GreA/GreB C-terminal" evidence="1">
    <location>
        <begin position="41"/>
        <end position="112"/>
    </location>
</feature>
<dbReference type="GO" id="GO:0003677">
    <property type="term" value="F:DNA binding"/>
    <property type="evidence" value="ECO:0007669"/>
    <property type="project" value="InterPro"/>
</dbReference>
<evidence type="ECO:0000313" key="2">
    <source>
        <dbReference type="EMBL" id="BBO20475.1"/>
    </source>
</evidence>
<protein>
    <submittedName>
        <fullName evidence="2">Transcription elongation factor GreAB</fullName>
    </submittedName>
</protein>
<dbReference type="Gene3D" id="3.10.50.30">
    <property type="entry name" value="Transcription elongation factor, GreA/GreB, C-terminal domain"/>
    <property type="match status" value="1"/>
</dbReference>
<dbReference type="InterPro" id="IPR001437">
    <property type="entry name" value="Tscrpt_elong_fac_GreA/B_C"/>
</dbReference>
<sequence>MKNEELLIADTDYARLALLAGHEALAEELSRATVVPTDRMPANVVRMYSRVTYLDERSGERREVELVFPEEADLAHGKVSVLAPVGSALLGLESGQSIEWPFPDGHVRRLRVESTLAPAG</sequence>
<name>A0A809R811_9PROT</name>
<reference evidence="2" key="1">
    <citation type="journal article" name="DNA Res.">
        <title>The physiological potential of anammox bacteria as revealed by their core genome structure.</title>
        <authorList>
            <person name="Okubo T."/>
            <person name="Toyoda A."/>
            <person name="Fukuhara K."/>
            <person name="Uchiyama I."/>
            <person name="Harigaya Y."/>
            <person name="Kuroiwa M."/>
            <person name="Suzuki T."/>
            <person name="Murakami Y."/>
            <person name="Suwa Y."/>
            <person name="Takami H."/>
        </authorList>
    </citation>
    <scope>NUCLEOTIDE SEQUENCE</scope>
    <source>
        <strain evidence="2">317325-3</strain>
    </source>
</reference>
<proteinExistence type="predicted"/>
<evidence type="ECO:0000259" key="1">
    <source>
        <dbReference type="Pfam" id="PF01272"/>
    </source>
</evidence>
<keyword evidence="2" id="KW-0648">Protein biosynthesis</keyword>
<dbReference type="PANTHER" id="PTHR30437">
    <property type="entry name" value="TRANSCRIPTION ELONGATION FACTOR GREA"/>
    <property type="match status" value="1"/>
</dbReference>
<dbReference type="InterPro" id="IPR023459">
    <property type="entry name" value="Tscrpt_elong_fac_GreA/B_fam"/>
</dbReference>
<dbReference type="GO" id="GO:0032784">
    <property type="term" value="P:regulation of DNA-templated transcription elongation"/>
    <property type="evidence" value="ECO:0007669"/>
    <property type="project" value="InterPro"/>
</dbReference>
<dbReference type="Pfam" id="PF01272">
    <property type="entry name" value="GreA_GreB"/>
    <property type="match status" value="1"/>
</dbReference>
<dbReference type="GO" id="GO:0070063">
    <property type="term" value="F:RNA polymerase binding"/>
    <property type="evidence" value="ECO:0007669"/>
    <property type="project" value="InterPro"/>
</dbReference>
<dbReference type="GO" id="GO:0003746">
    <property type="term" value="F:translation elongation factor activity"/>
    <property type="evidence" value="ECO:0007669"/>
    <property type="project" value="UniProtKB-KW"/>
</dbReference>
<dbReference type="PANTHER" id="PTHR30437:SF5">
    <property type="entry name" value="REGULATOR OF NUCLEOSIDE DIPHOSPHATE KINASE"/>
    <property type="match status" value="1"/>
</dbReference>
<evidence type="ECO:0000313" key="3">
    <source>
        <dbReference type="Proteomes" id="UP000662914"/>
    </source>
</evidence>
<keyword evidence="2" id="KW-0251">Elongation factor</keyword>
<organism evidence="2 3">
    <name type="scientific">Candidatus Desulfobacillus denitrificans</name>
    <dbReference type="NCBI Taxonomy" id="2608985"/>
    <lineage>
        <taxon>Bacteria</taxon>
        <taxon>Pseudomonadati</taxon>
        <taxon>Pseudomonadota</taxon>
        <taxon>Betaproteobacteria</taxon>
        <taxon>Candidatus Desulfobacillus</taxon>
    </lineage>
</organism>
<dbReference type="Proteomes" id="UP000662914">
    <property type="component" value="Chromosome"/>
</dbReference>
<dbReference type="NCBIfam" id="NF004396">
    <property type="entry name" value="PRK05753.1"/>
    <property type="match status" value="1"/>
</dbReference>
<dbReference type="InterPro" id="IPR036953">
    <property type="entry name" value="GreA/GreB_C_sf"/>
</dbReference>
<gene>
    <name evidence="2" type="ORF">DSYM_11740</name>
</gene>
<dbReference type="KEGG" id="ddz:DSYM_11740"/>
<dbReference type="AlphaFoldDB" id="A0A809R811"/>
<dbReference type="EMBL" id="AP021857">
    <property type="protein sequence ID" value="BBO20475.1"/>
    <property type="molecule type" value="Genomic_DNA"/>
</dbReference>
<accession>A0A809R811</accession>
<dbReference type="GO" id="GO:0006354">
    <property type="term" value="P:DNA-templated transcription elongation"/>
    <property type="evidence" value="ECO:0007669"/>
    <property type="project" value="TreeGrafter"/>
</dbReference>
<dbReference type="SUPFAM" id="SSF54534">
    <property type="entry name" value="FKBP-like"/>
    <property type="match status" value="1"/>
</dbReference>